<dbReference type="SUPFAM" id="SSF160631">
    <property type="entry name" value="SMI1/KNR4-like"/>
    <property type="match status" value="1"/>
</dbReference>
<dbReference type="RefSeq" id="WP_023214165.1">
    <property type="nucleotide sequence ID" value="NZ_JBMOAG010000034.1"/>
</dbReference>
<proteinExistence type="predicted"/>
<comment type="caution">
    <text evidence="1">The sequence shown here is derived from an EMBL/GenBank/DDBJ whole genome shotgun (WGS) entry which is preliminary data.</text>
</comment>
<reference evidence="1" key="1">
    <citation type="submission" date="2018-07" db="EMBL/GenBank/DDBJ databases">
        <authorList>
            <person name="Ashton P.M."/>
            <person name="Dallman T."/>
            <person name="Nair S."/>
            <person name="De Pinna E."/>
            <person name="Peters T."/>
            <person name="Grant K."/>
        </authorList>
    </citation>
    <scope>NUCLEOTIDE SEQUENCE [LARGE SCALE GENOMIC DNA]</scope>
    <source>
        <strain evidence="1">568408</strain>
    </source>
</reference>
<protein>
    <submittedName>
        <fullName evidence="1">SMI1/KNR4 family protein</fullName>
    </submittedName>
</protein>
<sequence>MLEKIEFLGGEISPFKNTEKERALDDLLMITGRLPDDYRGFLYDYGGVVKFNCIVIFKGIEMSVWADNKGFDTIDYFYGLLDLNKDYLLANAINTYKEYFKMLWIPIGCSSGGNQICLCIKGNKKGSVWFWDHEMDPIINNKPSSGLTLIASSFNEFISKLEKEEVDNSPSKAISISLDF</sequence>
<organism evidence="1">
    <name type="scientific">Salmonella enterica I</name>
    <dbReference type="NCBI Taxonomy" id="59201"/>
    <lineage>
        <taxon>Bacteria</taxon>
        <taxon>Pseudomonadati</taxon>
        <taxon>Pseudomonadota</taxon>
        <taxon>Gammaproteobacteria</taxon>
        <taxon>Enterobacterales</taxon>
        <taxon>Enterobacteriaceae</taxon>
        <taxon>Salmonella</taxon>
    </lineage>
</organism>
<name>A0A494J1S2_SALET</name>
<dbReference type="InterPro" id="IPR037883">
    <property type="entry name" value="Knr4/Smi1-like_sf"/>
</dbReference>
<dbReference type="Proteomes" id="UP000885332">
    <property type="component" value="Unassembled WGS sequence"/>
</dbReference>
<evidence type="ECO:0000313" key="1">
    <source>
        <dbReference type="EMBL" id="MKB63896.1"/>
    </source>
</evidence>
<dbReference type="AlphaFoldDB" id="A0A494J1S2"/>
<dbReference type="Pfam" id="PF09346">
    <property type="entry name" value="SMI1_KNR4"/>
    <property type="match status" value="1"/>
</dbReference>
<dbReference type="Gene3D" id="3.40.1580.10">
    <property type="entry name" value="SMI1/KNR4-like"/>
    <property type="match status" value="1"/>
</dbReference>
<dbReference type="EMBL" id="RTVW01000024">
    <property type="protein sequence ID" value="MKB63896.1"/>
    <property type="molecule type" value="Genomic_DNA"/>
</dbReference>
<accession>A0A494J1S2</accession>
<dbReference type="InterPro" id="IPR018958">
    <property type="entry name" value="Knr4/Smi1-like_dom"/>
</dbReference>
<gene>
    <name evidence="1" type="ORF">DUR27_23935</name>
</gene>